<proteinExistence type="predicted"/>
<feature type="transmembrane region" description="Helical" evidence="1">
    <location>
        <begin position="6"/>
        <end position="22"/>
    </location>
</feature>
<evidence type="ECO:0000313" key="3">
    <source>
        <dbReference type="Proteomes" id="UP001165367"/>
    </source>
</evidence>
<keyword evidence="3" id="KW-1185">Reference proteome</keyword>
<evidence type="ECO:0000256" key="1">
    <source>
        <dbReference type="SAM" id="Phobius"/>
    </source>
</evidence>
<keyword evidence="1" id="KW-0472">Membrane</keyword>
<keyword evidence="1" id="KW-1133">Transmembrane helix</keyword>
<sequence>MNKAIIIAVTVVICAGLAFWLLRDTFRKQEETETMYCGPDKTLPVKVFINPSQAYPVFAQDYTSRVEANLTVMDSIQRMTSPTVGGALGLESDVVTLRQDLSQESIRMEILMKSNFYAYNTRPCDSAVSRHYFEFLALMAQKTGELDKLSSSLTEKPAESTVGTDSVQTLTIVRDTAKIRQSLQYFKKSYHFIKEDNDPTLTPDMRSKLSKKDVLLVRPR</sequence>
<keyword evidence="1" id="KW-0812">Transmembrane</keyword>
<dbReference type="RefSeq" id="WP_237868614.1">
    <property type="nucleotide sequence ID" value="NZ_JAKLTR010000002.1"/>
</dbReference>
<gene>
    <name evidence="2" type="ORF">LZZ85_03800</name>
</gene>
<organism evidence="2 3">
    <name type="scientific">Terrimonas ginsenosidimutans</name>
    <dbReference type="NCBI Taxonomy" id="2908004"/>
    <lineage>
        <taxon>Bacteria</taxon>
        <taxon>Pseudomonadati</taxon>
        <taxon>Bacteroidota</taxon>
        <taxon>Chitinophagia</taxon>
        <taxon>Chitinophagales</taxon>
        <taxon>Chitinophagaceae</taxon>
        <taxon>Terrimonas</taxon>
    </lineage>
</organism>
<evidence type="ECO:0008006" key="4">
    <source>
        <dbReference type="Google" id="ProtNLM"/>
    </source>
</evidence>
<protein>
    <recommendedName>
        <fullName evidence="4">SIMPL domain-containing protein</fullName>
    </recommendedName>
</protein>
<dbReference type="Proteomes" id="UP001165367">
    <property type="component" value="Unassembled WGS sequence"/>
</dbReference>
<comment type="caution">
    <text evidence="2">The sequence shown here is derived from an EMBL/GenBank/DDBJ whole genome shotgun (WGS) entry which is preliminary data.</text>
</comment>
<evidence type="ECO:0000313" key="2">
    <source>
        <dbReference type="EMBL" id="MCG2613385.1"/>
    </source>
</evidence>
<dbReference type="EMBL" id="JAKLTR010000002">
    <property type="protein sequence ID" value="MCG2613385.1"/>
    <property type="molecule type" value="Genomic_DNA"/>
</dbReference>
<name>A0ABS9KM50_9BACT</name>
<accession>A0ABS9KM50</accession>
<reference evidence="2" key="1">
    <citation type="submission" date="2022-01" db="EMBL/GenBank/DDBJ databases">
        <authorList>
            <person name="Jo J.-H."/>
            <person name="Im W.-T."/>
        </authorList>
    </citation>
    <scope>NUCLEOTIDE SEQUENCE</scope>
    <source>
        <strain evidence="2">NA20</strain>
    </source>
</reference>